<dbReference type="AlphaFoldDB" id="A0A553JXT2"/>
<feature type="transmembrane region" description="Helical" evidence="8">
    <location>
        <begin position="129"/>
        <end position="150"/>
    </location>
</feature>
<dbReference type="InterPro" id="IPR003010">
    <property type="entry name" value="C-N_Hydrolase"/>
</dbReference>
<protein>
    <recommendedName>
        <fullName evidence="8">Apolipoprotein N-acyltransferase</fullName>
        <shortName evidence="8">ALP N-acyltransferase</shortName>
        <ecNumber evidence="8">2.3.1.269</ecNumber>
    </recommendedName>
</protein>
<keyword evidence="4 8" id="KW-0812">Transmembrane</keyword>
<organism evidence="11 12">
    <name type="scientific">Tessaracoccus rhinocerotis</name>
    <dbReference type="NCBI Taxonomy" id="1689449"/>
    <lineage>
        <taxon>Bacteria</taxon>
        <taxon>Bacillati</taxon>
        <taxon>Actinomycetota</taxon>
        <taxon>Actinomycetes</taxon>
        <taxon>Propionibacteriales</taxon>
        <taxon>Propionibacteriaceae</taxon>
        <taxon>Tessaracoccus</taxon>
    </lineage>
</organism>
<dbReference type="InterPro" id="IPR036526">
    <property type="entry name" value="C-N_Hydrolase_sf"/>
</dbReference>
<accession>A0A553JXT2</accession>
<dbReference type="HAMAP" id="MF_01148">
    <property type="entry name" value="Lnt"/>
    <property type="match status" value="1"/>
</dbReference>
<keyword evidence="11" id="KW-0449">Lipoprotein</keyword>
<evidence type="ECO:0000256" key="8">
    <source>
        <dbReference type="HAMAP-Rule" id="MF_01148"/>
    </source>
</evidence>
<evidence type="ECO:0000256" key="1">
    <source>
        <dbReference type="ARBA" id="ARBA00004651"/>
    </source>
</evidence>
<proteinExistence type="inferred from homology"/>
<dbReference type="EC" id="2.3.1.269" evidence="8"/>
<dbReference type="Proteomes" id="UP000317638">
    <property type="component" value="Unassembled WGS sequence"/>
</dbReference>
<comment type="subcellular location">
    <subcellularLocation>
        <location evidence="1 8">Cell membrane</location>
        <topology evidence="1 8">Multi-pass membrane protein</topology>
    </subcellularLocation>
</comment>
<keyword evidence="12" id="KW-1185">Reference proteome</keyword>
<feature type="transmembrane region" description="Helical" evidence="8">
    <location>
        <begin position="27"/>
        <end position="44"/>
    </location>
</feature>
<dbReference type="GO" id="GO:0005886">
    <property type="term" value="C:plasma membrane"/>
    <property type="evidence" value="ECO:0007669"/>
    <property type="project" value="UniProtKB-SubCell"/>
</dbReference>
<evidence type="ECO:0000313" key="11">
    <source>
        <dbReference type="EMBL" id="TRY17265.1"/>
    </source>
</evidence>
<dbReference type="Pfam" id="PF00795">
    <property type="entry name" value="CN_hydrolase"/>
    <property type="match status" value="1"/>
</dbReference>
<feature type="domain" description="CN hydrolase" evidence="10">
    <location>
        <begin position="245"/>
        <end position="504"/>
    </location>
</feature>
<name>A0A553JXT2_9ACTN</name>
<evidence type="ECO:0000313" key="12">
    <source>
        <dbReference type="Proteomes" id="UP000317638"/>
    </source>
</evidence>
<dbReference type="Pfam" id="PF20154">
    <property type="entry name" value="LNT_N"/>
    <property type="match status" value="1"/>
</dbReference>
<evidence type="ECO:0000256" key="5">
    <source>
        <dbReference type="ARBA" id="ARBA00022989"/>
    </source>
</evidence>
<comment type="similarity">
    <text evidence="8">Belongs to the CN hydrolase family. Apolipoprotein N-acyltransferase subfamily.</text>
</comment>
<dbReference type="SUPFAM" id="SSF56317">
    <property type="entry name" value="Carbon-nitrogen hydrolase"/>
    <property type="match status" value="1"/>
</dbReference>
<evidence type="ECO:0000256" key="3">
    <source>
        <dbReference type="ARBA" id="ARBA00022679"/>
    </source>
</evidence>
<evidence type="ECO:0000256" key="2">
    <source>
        <dbReference type="ARBA" id="ARBA00022475"/>
    </source>
</evidence>
<keyword evidence="7 8" id="KW-0012">Acyltransferase</keyword>
<dbReference type="GO" id="GO:0016410">
    <property type="term" value="F:N-acyltransferase activity"/>
    <property type="evidence" value="ECO:0007669"/>
    <property type="project" value="UniProtKB-UniRule"/>
</dbReference>
<comment type="pathway">
    <text evidence="8">Protein modification; lipoprotein biosynthesis (N-acyl transfer).</text>
</comment>
<keyword evidence="5 8" id="KW-1133">Transmembrane helix</keyword>
<evidence type="ECO:0000256" key="4">
    <source>
        <dbReference type="ARBA" id="ARBA00022692"/>
    </source>
</evidence>
<dbReference type="Gene3D" id="3.60.110.10">
    <property type="entry name" value="Carbon-nitrogen hydrolase"/>
    <property type="match status" value="1"/>
</dbReference>
<evidence type="ECO:0000256" key="6">
    <source>
        <dbReference type="ARBA" id="ARBA00023136"/>
    </source>
</evidence>
<dbReference type="PROSITE" id="PS50263">
    <property type="entry name" value="CN_HYDROLASE"/>
    <property type="match status" value="1"/>
</dbReference>
<keyword evidence="6 8" id="KW-0472">Membrane</keyword>
<dbReference type="NCBIfam" id="TIGR00546">
    <property type="entry name" value="lnt"/>
    <property type="match status" value="1"/>
</dbReference>
<evidence type="ECO:0000256" key="9">
    <source>
        <dbReference type="SAM" id="MobiDB-lite"/>
    </source>
</evidence>
<dbReference type="InterPro" id="IPR004563">
    <property type="entry name" value="Apolipo_AcylTrfase"/>
</dbReference>
<comment type="function">
    <text evidence="8">Catalyzes the phospholipid dependent N-acylation of the N-terminal cysteine of apolipoprotein, the last step in lipoprotein maturation.</text>
</comment>
<dbReference type="PANTHER" id="PTHR38686:SF1">
    <property type="entry name" value="APOLIPOPROTEIN N-ACYLTRANSFERASE"/>
    <property type="match status" value="1"/>
</dbReference>
<dbReference type="GO" id="GO:0042158">
    <property type="term" value="P:lipoprotein biosynthetic process"/>
    <property type="evidence" value="ECO:0007669"/>
    <property type="project" value="UniProtKB-UniRule"/>
</dbReference>
<dbReference type="UniPathway" id="UPA00666"/>
<reference evidence="11 12" key="1">
    <citation type="submission" date="2019-07" db="EMBL/GenBank/DDBJ databases">
        <authorList>
            <person name="Zhou L.-Y."/>
        </authorList>
    </citation>
    <scope>NUCLEOTIDE SEQUENCE [LARGE SCALE GENOMIC DNA]</scope>
    <source>
        <strain evidence="11 12">YIM 101269</strain>
    </source>
</reference>
<comment type="catalytic activity">
    <reaction evidence="8">
        <text>N-terminal S-1,2-diacyl-sn-glyceryl-L-cysteinyl-[lipoprotein] + a glycerophospholipid = N-acyl-S-1,2-diacyl-sn-glyceryl-L-cysteinyl-[lipoprotein] + a 2-acyl-sn-glycero-3-phospholipid + H(+)</text>
        <dbReference type="Rhea" id="RHEA:48228"/>
        <dbReference type="Rhea" id="RHEA-COMP:14681"/>
        <dbReference type="Rhea" id="RHEA-COMP:14684"/>
        <dbReference type="ChEBI" id="CHEBI:15378"/>
        <dbReference type="ChEBI" id="CHEBI:136912"/>
        <dbReference type="ChEBI" id="CHEBI:140656"/>
        <dbReference type="ChEBI" id="CHEBI:140657"/>
        <dbReference type="ChEBI" id="CHEBI:140660"/>
        <dbReference type="EC" id="2.3.1.269"/>
    </reaction>
</comment>
<dbReference type="OrthoDB" id="9804277at2"/>
<feature type="region of interest" description="Disordered" evidence="9">
    <location>
        <begin position="1"/>
        <end position="21"/>
    </location>
</feature>
<dbReference type="CDD" id="cd07571">
    <property type="entry name" value="ALP_N-acyl_transferase"/>
    <property type="match status" value="1"/>
</dbReference>
<sequence>MTTVADADVRAAPDPAASSRTQAGPRLGLPLLLAVALVSGLALGTGFAPLGWWPLAPAGVAGLVLAVRLSAGAREATAVGAAFGLSLTSFTINWMHVIDVAATVGLILVVSLWYTLLGPALKLTEHTRWWPLLAAGTWVAVDYAASRFPFGGFGWLRLGYTQVDSPLAGLFPLLGVVGAGLATALIGTTVVWLGLRWSRRRAAGAAALLAVIALTAGLGSAVPPATASGSAAVGWVQGGAPGGGVYGLGPARTITTNQADATAELADDVAAGALPTPDFVVWPENSTDMDPDTDATTGLLVKDAVDAVGTPVLVGSVLEGPGPDERQTASRWTRPDGTIGATYVKRGIVPFGEWIPFRDVLLPLIPQLRYVGAQSVAGTEPGLLDVELADGTPLRLGVLVCYDVIFDPYVHEVAAADVLLVQSSNAMYQGTAQIEQQFAITRARAAELRREVLVVTTSGVSGLIGPEGKVLWRETGPGSAHGVDILPTRTGTTAAALIAGPLELATSVGAVVWLLVLAVAAVRRRRRP</sequence>
<gene>
    <name evidence="8 11" type="primary">lnt</name>
    <name evidence="11" type="ORF">FOJ82_11955</name>
</gene>
<keyword evidence="3 8" id="KW-0808">Transferase</keyword>
<keyword evidence="2 8" id="KW-1003">Cell membrane</keyword>
<comment type="caution">
    <text evidence="11">The sequence shown here is derived from an EMBL/GenBank/DDBJ whole genome shotgun (WGS) entry which is preliminary data.</text>
</comment>
<evidence type="ECO:0000256" key="7">
    <source>
        <dbReference type="ARBA" id="ARBA00023315"/>
    </source>
</evidence>
<feature type="transmembrane region" description="Helical" evidence="8">
    <location>
        <begin position="170"/>
        <end position="195"/>
    </location>
</feature>
<dbReference type="PANTHER" id="PTHR38686">
    <property type="entry name" value="APOLIPOPROTEIN N-ACYLTRANSFERASE"/>
    <property type="match status" value="1"/>
</dbReference>
<feature type="transmembrane region" description="Helical" evidence="8">
    <location>
        <begin position="100"/>
        <end position="117"/>
    </location>
</feature>
<feature type="transmembrane region" description="Helical" evidence="8">
    <location>
        <begin position="202"/>
        <end position="222"/>
    </location>
</feature>
<dbReference type="EMBL" id="VKKG01000005">
    <property type="protein sequence ID" value="TRY17265.1"/>
    <property type="molecule type" value="Genomic_DNA"/>
</dbReference>
<feature type="transmembrane region" description="Helical" evidence="8">
    <location>
        <begin position="504"/>
        <end position="522"/>
    </location>
</feature>
<dbReference type="RefSeq" id="WP_143938729.1">
    <property type="nucleotide sequence ID" value="NZ_VKKG01000005.1"/>
</dbReference>
<evidence type="ECO:0000259" key="10">
    <source>
        <dbReference type="PROSITE" id="PS50263"/>
    </source>
</evidence>
<dbReference type="InterPro" id="IPR045378">
    <property type="entry name" value="LNT_N"/>
</dbReference>